<evidence type="ECO:0000313" key="3">
    <source>
        <dbReference type="EMBL" id="MBB5512655.1"/>
    </source>
</evidence>
<feature type="transmembrane region" description="Helical" evidence="1">
    <location>
        <begin position="40"/>
        <end position="63"/>
    </location>
</feature>
<dbReference type="Proteomes" id="UP000183530">
    <property type="component" value="Chromosome"/>
</dbReference>
<dbReference type="RefSeq" id="WP_071894357.1">
    <property type="nucleotide sequence ID" value="NZ_BAAARH010000001.1"/>
</dbReference>
<dbReference type="Proteomes" id="UP000580797">
    <property type="component" value="Unassembled WGS sequence"/>
</dbReference>
<feature type="transmembrane region" description="Helical" evidence="1">
    <location>
        <begin position="214"/>
        <end position="235"/>
    </location>
</feature>
<dbReference type="InterPro" id="IPR009781">
    <property type="entry name" value="DUF1345"/>
</dbReference>
<reference evidence="3 5" key="2">
    <citation type="submission" date="2020-08" db="EMBL/GenBank/DDBJ databases">
        <title>Sequencing the genomes of 1000 actinobacteria strains.</title>
        <authorList>
            <person name="Klenk H.-P."/>
        </authorList>
    </citation>
    <scope>NUCLEOTIDE SEQUENCE [LARGE SCALE GENOMIC DNA]</scope>
    <source>
        <strain evidence="3 5">DSM 105783</strain>
    </source>
</reference>
<gene>
    <name evidence="2" type="ORF">BHE16_07485</name>
    <name evidence="3" type="ORF">HD598_001342</name>
</gene>
<evidence type="ECO:0000313" key="4">
    <source>
        <dbReference type="Proteomes" id="UP000183530"/>
    </source>
</evidence>
<accession>A0A1L2ZPD9</accession>
<dbReference type="KEGG" id="nae:BHE16_07485"/>
<dbReference type="AlphaFoldDB" id="A0A1L2ZPD9"/>
<keyword evidence="1" id="KW-0472">Membrane</keyword>
<dbReference type="EMBL" id="CP018135">
    <property type="protein sequence ID" value="APF40881.1"/>
    <property type="molecule type" value="Genomic_DNA"/>
</dbReference>
<protein>
    <submittedName>
        <fullName evidence="3">Putative membrane protein</fullName>
    </submittedName>
</protein>
<keyword evidence="1" id="KW-1133">Transmembrane helix</keyword>
<dbReference type="Pfam" id="PF07077">
    <property type="entry name" value="DUF1345"/>
    <property type="match status" value="1"/>
</dbReference>
<keyword evidence="4" id="KW-1185">Reference proteome</keyword>
<feature type="transmembrane region" description="Helical" evidence="1">
    <location>
        <begin position="13"/>
        <end position="34"/>
    </location>
</feature>
<name>A0A1L2ZPD9_9MICC</name>
<evidence type="ECO:0000313" key="2">
    <source>
        <dbReference type="EMBL" id="APF40881.1"/>
    </source>
</evidence>
<keyword evidence="1" id="KW-0812">Transmembrane</keyword>
<feature type="transmembrane region" description="Helical" evidence="1">
    <location>
        <begin position="120"/>
        <end position="143"/>
    </location>
</feature>
<dbReference type="EMBL" id="JACHDR010000001">
    <property type="protein sequence ID" value="MBB5512655.1"/>
    <property type="molecule type" value="Genomic_DNA"/>
</dbReference>
<proteinExistence type="predicted"/>
<dbReference type="OrthoDB" id="64737at2"/>
<reference evidence="2 4" key="1">
    <citation type="submission" date="2016-11" db="EMBL/GenBank/DDBJ databases">
        <title>Genome sequencing of Zhihengliuella aestuarii B18 antagonistic to Plasmodiophora brassicae.</title>
        <authorList>
            <person name="Luo Y."/>
        </authorList>
    </citation>
    <scope>NUCLEOTIDE SEQUENCE [LARGE SCALE GENOMIC DNA]</scope>
    <source>
        <strain evidence="2 4">B18</strain>
    </source>
</reference>
<evidence type="ECO:0000256" key="1">
    <source>
        <dbReference type="SAM" id="Phobius"/>
    </source>
</evidence>
<evidence type="ECO:0000313" key="5">
    <source>
        <dbReference type="Proteomes" id="UP000580797"/>
    </source>
</evidence>
<sequence length="239" mass="25386">MASEQKLPFAEQVLPRAIISLVLAVVAATLAHALVTRSVWIFTVVLGWSVFSLVFAGWTWRVISGLDAEETRRHAVAEDPARGLMDTILLVASLGSIAGVAALLVGSASGGTSEVIPWEGLLGIASVAGSWILVHVMFVVRYADLYYSELLRAGIVDLSAANAEEVGGVSFNQKDFPSYRDFAYLSFTLGMTYQVSDTNISSSAIRHEAFRHGLVSYILGAVVLAVSVNLVVSLAQGAG</sequence>
<organism evidence="2 4">
    <name type="scientific">Neomicrococcus aestuarii</name>
    <dbReference type="NCBI Taxonomy" id="556325"/>
    <lineage>
        <taxon>Bacteria</taxon>
        <taxon>Bacillati</taxon>
        <taxon>Actinomycetota</taxon>
        <taxon>Actinomycetes</taxon>
        <taxon>Micrococcales</taxon>
        <taxon>Micrococcaceae</taxon>
        <taxon>Neomicrococcus</taxon>
    </lineage>
</organism>
<feature type="transmembrane region" description="Helical" evidence="1">
    <location>
        <begin position="84"/>
        <end position="108"/>
    </location>
</feature>